<evidence type="ECO:0000313" key="3">
    <source>
        <dbReference type="Proteomes" id="UP000245370"/>
    </source>
</evidence>
<dbReference type="OrthoDB" id="9769860at2"/>
<organism evidence="2 3">
    <name type="scientific">Brumimicrobium oceani</name>
    <dbReference type="NCBI Taxonomy" id="2100725"/>
    <lineage>
        <taxon>Bacteria</taxon>
        <taxon>Pseudomonadati</taxon>
        <taxon>Bacteroidota</taxon>
        <taxon>Flavobacteriia</taxon>
        <taxon>Flavobacteriales</taxon>
        <taxon>Crocinitomicaceae</taxon>
        <taxon>Brumimicrobium</taxon>
    </lineage>
</organism>
<dbReference type="SMART" id="SM00587">
    <property type="entry name" value="CHK"/>
    <property type="match status" value="1"/>
</dbReference>
<dbReference type="InterPro" id="IPR012877">
    <property type="entry name" value="Dhs-27"/>
</dbReference>
<proteinExistence type="predicted"/>
<dbReference type="InterPro" id="IPR011009">
    <property type="entry name" value="Kinase-like_dom_sf"/>
</dbReference>
<accession>A0A2U2XFZ6</accession>
<gene>
    <name evidence="2" type="ORF">DIT68_00225</name>
</gene>
<reference evidence="2 3" key="2">
    <citation type="submission" date="2018-05" db="EMBL/GenBank/DDBJ databases">
        <authorList>
            <person name="Lanie J.A."/>
            <person name="Ng W.-L."/>
            <person name="Kazmierczak K.M."/>
            <person name="Andrzejewski T.M."/>
            <person name="Davidsen T.M."/>
            <person name="Wayne K.J."/>
            <person name="Tettelin H."/>
            <person name="Glass J.I."/>
            <person name="Rusch D."/>
            <person name="Podicherti R."/>
            <person name="Tsui H.-C.T."/>
            <person name="Winkler M.E."/>
        </authorList>
    </citation>
    <scope>NUCLEOTIDE SEQUENCE [LARGE SCALE GENOMIC DNA]</scope>
    <source>
        <strain evidence="2 3">C305</strain>
    </source>
</reference>
<dbReference type="Pfam" id="PF07914">
    <property type="entry name" value="DUF1679"/>
    <property type="match status" value="1"/>
</dbReference>
<dbReference type="GO" id="GO:0016301">
    <property type="term" value="F:kinase activity"/>
    <property type="evidence" value="ECO:0007669"/>
    <property type="project" value="UniProtKB-KW"/>
</dbReference>
<dbReference type="PANTHER" id="PTHR11012">
    <property type="entry name" value="PROTEIN KINASE-LIKE DOMAIN-CONTAINING"/>
    <property type="match status" value="1"/>
</dbReference>
<keyword evidence="3" id="KW-1185">Reference proteome</keyword>
<reference evidence="2 3" key="1">
    <citation type="submission" date="2018-05" db="EMBL/GenBank/DDBJ databases">
        <title>Brumimicrobium oceani sp. nov., isolated from coastal sediment.</title>
        <authorList>
            <person name="Kou Y."/>
        </authorList>
    </citation>
    <scope>NUCLEOTIDE SEQUENCE [LARGE SCALE GENOMIC DNA]</scope>
    <source>
        <strain evidence="2 3">C305</strain>
    </source>
</reference>
<dbReference type="Gene3D" id="3.90.1200.10">
    <property type="match status" value="1"/>
</dbReference>
<keyword evidence="2" id="KW-0808">Transferase</keyword>
<dbReference type="SUPFAM" id="SSF56112">
    <property type="entry name" value="Protein kinase-like (PK-like)"/>
    <property type="match status" value="1"/>
</dbReference>
<keyword evidence="2" id="KW-0418">Kinase</keyword>
<evidence type="ECO:0000259" key="1">
    <source>
        <dbReference type="SMART" id="SM00587"/>
    </source>
</evidence>
<evidence type="ECO:0000313" key="2">
    <source>
        <dbReference type="EMBL" id="PWH86728.1"/>
    </source>
</evidence>
<comment type="caution">
    <text evidence="2">The sequence shown here is derived from an EMBL/GenBank/DDBJ whole genome shotgun (WGS) entry which is preliminary data.</text>
</comment>
<dbReference type="AlphaFoldDB" id="A0A2U2XFZ6"/>
<dbReference type="InterPro" id="IPR015897">
    <property type="entry name" value="CHK_kinase-like"/>
</dbReference>
<dbReference type="RefSeq" id="WP_109357810.1">
    <property type="nucleotide sequence ID" value="NZ_QFRJ01000001.1"/>
</dbReference>
<protein>
    <submittedName>
        <fullName evidence="2">Choline kinase</fullName>
    </submittedName>
</protein>
<feature type="domain" description="CHK kinase-like" evidence="1">
    <location>
        <begin position="112"/>
        <end position="268"/>
    </location>
</feature>
<dbReference type="PANTHER" id="PTHR11012:SF30">
    <property type="entry name" value="PROTEIN KINASE-LIKE DOMAIN-CONTAINING"/>
    <property type="match status" value="1"/>
</dbReference>
<dbReference type="Proteomes" id="UP000245370">
    <property type="component" value="Unassembled WGS sequence"/>
</dbReference>
<sequence>MNSYFKDFLLKNTQAKDCKEIEMIQSLWSGYGKISRIQLDGAAVETVVVKHISLVKALAHPRGWNTDNSHNRKVKSYQVETNWYENYNQRCTSDCRTPRFLASFSRDQDQWIVLEDLDTQYPLRKQHLKISEVKICLKWLANFHATFLNEKPEGLWEIGTYWHLATRPDEFASMKASELKDKAKTIDEILNNCQYQTFVHGDAKVANFCFSNDENSVAAVDFQYVGGGCGMKDLAYFLGSCLTGTECQNHEAELLDFYFNALEVACQNKISPNQFIELEQEWRRMYPIASADFTRFLMGWMPGHEKVNGYSLGLLDEVLADF</sequence>
<dbReference type="EMBL" id="QFRJ01000001">
    <property type="protein sequence ID" value="PWH86728.1"/>
    <property type="molecule type" value="Genomic_DNA"/>
</dbReference>
<name>A0A2U2XFZ6_9FLAO</name>